<keyword evidence="3" id="KW-0443">Lipid metabolism</keyword>
<evidence type="ECO:0000313" key="5">
    <source>
        <dbReference type="EMBL" id="GFP76832.1"/>
    </source>
</evidence>
<dbReference type="InterPro" id="IPR002347">
    <property type="entry name" value="SDR_fam"/>
</dbReference>
<dbReference type="GO" id="GO:0032787">
    <property type="term" value="P:monocarboxylic acid metabolic process"/>
    <property type="evidence" value="ECO:0007669"/>
    <property type="project" value="UniProtKB-ARBA"/>
</dbReference>
<dbReference type="PANTHER" id="PTHR42879">
    <property type="entry name" value="3-OXOACYL-(ACYL-CARRIER-PROTEIN) REDUCTASE"/>
    <property type="match status" value="1"/>
</dbReference>
<dbReference type="Pfam" id="PF00106">
    <property type="entry name" value="adh_short"/>
    <property type="match status" value="1"/>
</dbReference>
<organism evidence="5 6">
    <name type="scientific">Clostridium fungisolvens</name>
    <dbReference type="NCBI Taxonomy" id="1604897"/>
    <lineage>
        <taxon>Bacteria</taxon>
        <taxon>Bacillati</taxon>
        <taxon>Bacillota</taxon>
        <taxon>Clostridia</taxon>
        <taxon>Eubacteriales</taxon>
        <taxon>Clostridiaceae</taxon>
        <taxon>Clostridium</taxon>
    </lineage>
</organism>
<keyword evidence="3" id="KW-0753">Steroid metabolism</keyword>
<dbReference type="GO" id="GO:0016491">
    <property type="term" value="F:oxidoreductase activity"/>
    <property type="evidence" value="ECO:0007669"/>
    <property type="project" value="UniProtKB-KW"/>
</dbReference>
<dbReference type="Proteomes" id="UP000580568">
    <property type="component" value="Unassembled WGS sequence"/>
</dbReference>
<accession>A0A6V8SJY1</accession>
<protein>
    <submittedName>
        <fullName evidence="5">3-oxoacyl-[acyl-carrier-protein] reductase FabG</fullName>
    </submittedName>
</protein>
<keyword evidence="2" id="KW-0560">Oxidoreductase</keyword>
<dbReference type="InterPro" id="IPR036291">
    <property type="entry name" value="NAD(P)-bd_dom_sf"/>
</dbReference>
<evidence type="ECO:0000256" key="3">
    <source>
        <dbReference type="ARBA" id="ARBA00023221"/>
    </source>
</evidence>
<keyword evidence="6" id="KW-1185">Reference proteome</keyword>
<dbReference type="FunFam" id="3.40.50.720:FF:000173">
    <property type="entry name" value="3-oxoacyl-[acyl-carrier protein] reductase"/>
    <property type="match status" value="1"/>
</dbReference>
<sequence>MVVLKLDIDFEGEYFMNDLNGKVVIVTGASKGIGKDISINLAAKGASIVVNYNRDHEGAEEVVSFIKENGGYAVAFQSNVGIYSEAQRLIEFTYQTFGKIDILINNAGVSYIGLLMDMNENEIDRLIDTNIKGVMYTSKFVIPHFLSKGKGIIINISSIWGQSGAACEAIYSATKGAVNSFTKALAKELAPSKIRVNGVAPGVINTSMNRWLSEEEKNILIDEIPMCRFGEGNEVAEVVSFLCSEQSSYLTGQILTVDGGMI</sequence>
<comment type="similarity">
    <text evidence="1 4">Belongs to the short-chain dehydrogenases/reductases (SDR) family.</text>
</comment>
<evidence type="ECO:0000256" key="1">
    <source>
        <dbReference type="ARBA" id="ARBA00006484"/>
    </source>
</evidence>
<dbReference type="AlphaFoldDB" id="A0A6V8SJY1"/>
<dbReference type="NCBIfam" id="NF005559">
    <property type="entry name" value="PRK07231.1"/>
    <property type="match status" value="1"/>
</dbReference>
<dbReference type="Gene3D" id="3.40.50.720">
    <property type="entry name" value="NAD(P)-binding Rossmann-like Domain"/>
    <property type="match status" value="1"/>
</dbReference>
<dbReference type="NCBIfam" id="NF047420">
    <property type="entry name" value="EF_P_mod_YmfI"/>
    <property type="match status" value="1"/>
</dbReference>
<evidence type="ECO:0000256" key="2">
    <source>
        <dbReference type="ARBA" id="ARBA00023002"/>
    </source>
</evidence>
<dbReference type="InterPro" id="IPR050259">
    <property type="entry name" value="SDR"/>
</dbReference>
<dbReference type="PROSITE" id="PS00061">
    <property type="entry name" value="ADH_SHORT"/>
    <property type="match status" value="1"/>
</dbReference>
<name>A0A6V8SJY1_9CLOT</name>
<proteinExistence type="inferred from homology"/>
<evidence type="ECO:0000313" key="6">
    <source>
        <dbReference type="Proteomes" id="UP000580568"/>
    </source>
</evidence>
<dbReference type="PANTHER" id="PTHR42879:SF2">
    <property type="entry name" value="3-OXOACYL-[ACYL-CARRIER-PROTEIN] REDUCTASE FABG"/>
    <property type="match status" value="1"/>
</dbReference>
<dbReference type="SUPFAM" id="SSF51735">
    <property type="entry name" value="NAD(P)-binding Rossmann-fold domains"/>
    <property type="match status" value="1"/>
</dbReference>
<reference evidence="5 6" key="1">
    <citation type="submission" date="2020-07" db="EMBL/GenBank/DDBJ databases">
        <title>A new beta-1,3-glucan-decomposing anaerobic bacterium isolated from anoxic soil subjected to biological soil disinfestation.</title>
        <authorList>
            <person name="Ueki A."/>
            <person name="Tonouchi A."/>
        </authorList>
    </citation>
    <scope>NUCLEOTIDE SEQUENCE [LARGE SCALE GENOMIC DNA]</scope>
    <source>
        <strain evidence="5 6">TW1</strain>
    </source>
</reference>
<dbReference type="InterPro" id="IPR020904">
    <property type="entry name" value="Sc_DH/Rdtase_CS"/>
</dbReference>
<comment type="caution">
    <text evidence="5">The sequence shown here is derived from an EMBL/GenBank/DDBJ whole genome shotgun (WGS) entry which is preliminary data.</text>
</comment>
<evidence type="ECO:0000256" key="4">
    <source>
        <dbReference type="RuleBase" id="RU000363"/>
    </source>
</evidence>
<dbReference type="GO" id="GO:0008202">
    <property type="term" value="P:steroid metabolic process"/>
    <property type="evidence" value="ECO:0007669"/>
    <property type="project" value="UniProtKB-KW"/>
</dbReference>
<dbReference type="PRINTS" id="PR00081">
    <property type="entry name" value="GDHRDH"/>
</dbReference>
<dbReference type="PRINTS" id="PR00080">
    <property type="entry name" value="SDRFAMILY"/>
</dbReference>
<dbReference type="EMBL" id="BLZR01000001">
    <property type="protein sequence ID" value="GFP76832.1"/>
    <property type="molecule type" value="Genomic_DNA"/>
</dbReference>
<gene>
    <name evidence="5" type="ORF">bsdtw1_02942</name>
</gene>